<evidence type="ECO:0000256" key="12">
    <source>
        <dbReference type="ARBA" id="ARBA00048679"/>
    </source>
</evidence>
<keyword evidence="10" id="KW-0325">Glycoprotein</keyword>
<evidence type="ECO:0000256" key="13">
    <source>
        <dbReference type="SAM" id="MobiDB-lite"/>
    </source>
</evidence>
<dbReference type="SUPFAM" id="SSF56112">
    <property type="entry name" value="Protein kinase-like (PK-like)"/>
    <property type="match status" value="1"/>
</dbReference>
<dbReference type="AlphaFoldDB" id="A0AA88DKL3"/>
<keyword evidence="4" id="KW-0597">Phosphoprotein</keyword>
<keyword evidence="14" id="KW-0812">Transmembrane</keyword>
<dbReference type="InterPro" id="IPR011009">
    <property type="entry name" value="Kinase-like_dom_sf"/>
</dbReference>
<feature type="signal peptide" evidence="15">
    <location>
        <begin position="1"/>
        <end position="19"/>
    </location>
</feature>
<comment type="catalytic activity">
    <reaction evidence="11">
        <text>L-threonyl-[protein] + ATP = O-phospho-L-threonyl-[protein] + ADP + H(+)</text>
        <dbReference type="Rhea" id="RHEA:46608"/>
        <dbReference type="Rhea" id="RHEA-COMP:11060"/>
        <dbReference type="Rhea" id="RHEA-COMP:11605"/>
        <dbReference type="ChEBI" id="CHEBI:15378"/>
        <dbReference type="ChEBI" id="CHEBI:30013"/>
        <dbReference type="ChEBI" id="CHEBI:30616"/>
        <dbReference type="ChEBI" id="CHEBI:61977"/>
        <dbReference type="ChEBI" id="CHEBI:456216"/>
        <dbReference type="EC" id="2.7.11.1"/>
    </reaction>
</comment>
<comment type="caution">
    <text evidence="17">The sequence shown here is derived from an EMBL/GenBank/DDBJ whole genome shotgun (WGS) entry which is preliminary data.</text>
</comment>
<evidence type="ECO:0000256" key="1">
    <source>
        <dbReference type="ARBA" id="ARBA00004479"/>
    </source>
</evidence>
<evidence type="ECO:0000256" key="9">
    <source>
        <dbReference type="ARBA" id="ARBA00023170"/>
    </source>
</evidence>
<feature type="region of interest" description="Disordered" evidence="13">
    <location>
        <begin position="588"/>
        <end position="616"/>
    </location>
</feature>
<evidence type="ECO:0000313" key="17">
    <source>
        <dbReference type="EMBL" id="GMN56514.1"/>
    </source>
</evidence>
<keyword evidence="14" id="KW-1133">Transmembrane helix</keyword>
<keyword evidence="5" id="KW-0808">Transferase</keyword>
<evidence type="ECO:0000256" key="8">
    <source>
        <dbReference type="ARBA" id="ARBA00022840"/>
    </source>
</evidence>
<evidence type="ECO:0000256" key="11">
    <source>
        <dbReference type="ARBA" id="ARBA00047899"/>
    </source>
</evidence>
<dbReference type="Gene3D" id="2.60.120.430">
    <property type="entry name" value="Galactose-binding lectin"/>
    <property type="match status" value="1"/>
</dbReference>
<protein>
    <recommendedName>
        <fullName evidence="2">non-specific serine/threonine protein kinase</fullName>
        <ecNumber evidence="2">2.7.11.1</ecNumber>
    </recommendedName>
</protein>
<evidence type="ECO:0000256" key="10">
    <source>
        <dbReference type="ARBA" id="ARBA00023180"/>
    </source>
</evidence>
<keyword evidence="7" id="KW-0547">Nucleotide-binding</keyword>
<keyword evidence="6 15" id="KW-0732">Signal</keyword>
<dbReference type="Gene3D" id="3.30.200.20">
    <property type="entry name" value="Phosphorylase Kinase, domain 1"/>
    <property type="match status" value="1"/>
</dbReference>
<comment type="catalytic activity">
    <reaction evidence="12">
        <text>L-seryl-[protein] + ATP = O-phospho-L-seryl-[protein] + ADP + H(+)</text>
        <dbReference type="Rhea" id="RHEA:17989"/>
        <dbReference type="Rhea" id="RHEA-COMP:9863"/>
        <dbReference type="Rhea" id="RHEA-COMP:11604"/>
        <dbReference type="ChEBI" id="CHEBI:15378"/>
        <dbReference type="ChEBI" id="CHEBI:29999"/>
        <dbReference type="ChEBI" id="CHEBI:30616"/>
        <dbReference type="ChEBI" id="CHEBI:83421"/>
        <dbReference type="ChEBI" id="CHEBI:456216"/>
        <dbReference type="EC" id="2.7.11.1"/>
    </reaction>
</comment>
<dbReference type="PROSITE" id="PS50011">
    <property type="entry name" value="PROTEIN_KINASE_DOM"/>
    <property type="match status" value="1"/>
</dbReference>
<dbReference type="FunFam" id="1.10.510.10:FF:000384">
    <property type="entry name" value="G-type lectin S-receptor-like serine/threonine-protein kinase"/>
    <property type="match status" value="1"/>
</dbReference>
<evidence type="ECO:0000256" key="3">
    <source>
        <dbReference type="ARBA" id="ARBA00022527"/>
    </source>
</evidence>
<evidence type="ECO:0000256" key="14">
    <source>
        <dbReference type="SAM" id="Phobius"/>
    </source>
</evidence>
<dbReference type="SMART" id="SM00220">
    <property type="entry name" value="S_TKc"/>
    <property type="match status" value="1"/>
</dbReference>
<dbReference type="Pfam" id="PF11721">
    <property type="entry name" value="Malectin"/>
    <property type="match status" value="1"/>
</dbReference>
<keyword evidence="14" id="KW-0472">Membrane</keyword>
<feature type="domain" description="Protein kinase" evidence="16">
    <location>
        <begin position="295"/>
        <end position="560"/>
    </location>
</feature>
<evidence type="ECO:0000313" key="18">
    <source>
        <dbReference type="Proteomes" id="UP001187192"/>
    </source>
</evidence>
<dbReference type="PROSITE" id="PS00108">
    <property type="entry name" value="PROTEIN_KINASE_ST"/>
    <property type="match status" value="1"/>
</dbReference>
<dbReference type="FunFam" id="3.30.200.20:FF:000162">
    <property type="entry name" value="Adenine nucleotide alpha hydrolase-like domain kinase"/>
    <property type="match status" value="1"/>
</dbReference>
<dbReference type="CDD" id="cd14066">
    <property type="entry name" value="STKc_IRAK"/>
    <property type="match status" value="1"/>
</dbReference>
<evidence type="ECO:0000256" key="4">
    <source>
        <dbReference type="ARBA" id="ARBA00022553"/>
    </source>
</evidence>
<dbReference type="GO" id="GO:0004674">
    <property type="term" value="F:protein serine/threonine kinase activity"/>
    <property type="evidence" value="ECO:0007669"/>
    <property type="project" value="UniProtKB-KW"/>
</dbReference>
<keyword evidence="9" id="KW-0675">Receptor</keyword>
<evidence type="ECO:0000256" key="2">
    <source>
        <dbReference type="ARBA" id="ARBA00012513"/>
    </source>
</evidence>
<dbReference type="EMBL" id="BTGU01000064">
    <property type="protein sequence ID" value="GMN56514.1"/>
    <property type="molecule type" value="Genomic_DNA"/>
</dbReference>
<evidence type="ECO:0000256" key="6">
    <source>
        <dbReference type="ARBA" id="ARBA00022729"/>
    </source>
</evidence>
<gene>
    <name evidence="17" type="ORF">TIFTF001_025621</name>
</gene>
<dbReference type="PANTHER" id="PTHR48006">
    <property type="entry name" value="LEUCINE-RICH REPEAT-CONTAINING PROTEIN DDB_G0281931-RELATED"/>
    <property type="match status" value="1"/>
</dbReference>
<dbReference type="EC" id="2.7.11.1" evidence="2"/>
<evidence type="ECO:0000259" key="16">
    <source>
        <dbReference type="PROSITE" id="PS50011"/>
    </source>
</evidence>
<dbReference type="PANTHER" id="PTHR48006:SF62">
    <property type="entry name" value="LEUCINE-RICH REPEAT TRANSMEMBRANE PROTEIN KINASE"/>
    <property type="match status" value="1"/>
</dbReference>
<feature type="chain" id="PRO_5041743123" description="non-specific serine/threonine protein kinase" evidence="15">
    <location>
        <begin position="20"/>
        <end position="636"/>
    </location>
</feature>
<sequence>MPIFTLMWQITFFFWLINADNRFGINCGGPQITSTDGVVLYEKDDRALGPATYFVTSSKRWAVSNVGILSGNIYQRKASKSGILLQTARQSTSSLRYFFLGIENGNYIVNLQFVEVTLKNPPAQLISVGRRVFDIYAQGNLVLKDFVLKDLVLKEFSVQKEAEYWISSHQIQKKFKVQVTENYLEIHLFWAGKGTCCIPVEGTYGPSITTISITPDRTSGASNKSPDSDEDETDLSVVWIFVGVGAAILLVFLLGWAIYFIVQKNKKSQTNEHLIKNVGPTIFLYDELRDATNDFSPANKLGEGAYGPVYKGTLADGRAIAVKKLSKKSRQGIKEFEAEISTLSMVRHSNLVTLYGWCFEENNQLLVYEYMEKKSLDHALFDEVGRNDLELNWSARFNICSRVAKALAYLHEDIEPPIIHRDIKPGNILLDSNLNPKISDFGLAKLHDDEERNVHSGFAGTYGYAAPEYARFGRLSEKTDVFAFGIVALETVAGRRYFVANLEEEKQYLPRWARDLHDQNRELLELVDPNLSEFDQEQVRRVIGAALLCTQGSSSGRPPMSRVVNMLNGDIEVNTTGMSRLSYVDDLDADTETSPSTDFSTRRTDHSTLNEGSTSLLDDGGLATHWTELMHESNIS</sequence>
<evidence type="ECO:0000256" key="5">
    <source>
        <dbReference type="ARBA" id="ARBA00022679"/>
    </source>
</evidence>
<comment type="subcellular location">
    <subcellularLocation>
        <location evidence="1">Membrane</location>
        <topology evidence="1">Single-pass type I membrane protein</topology>
    </subcellularLocation>
</comment>
<keyword evidence="3" id="KW-0418">Kinase</keyword>
<reference evidence="17" key="1">
    <citation type="submission" date="2023-07" db="EMBL/GenBank/DDBJ databases">
        <title>draft genome sequence of fig (Ficus carica).</title>
        <authorList>
            <person name="Takahashi T."/>
            <person name="Nishimura K."/>
        </authorList>
    </citation>
    <scope>NUCLEOTIDE SEQUENCE</scope>
</reference>
<keyword evidence="3" id="KW-0723">Serine/threonine-protein kinase</keyword>
<proteinExistence type="predicted"/>
<dbReference type="GO" id="GO:0005524">
    <property type="term" value="F:ATP binding"/>
    <property type="evidence" value="ECO:0007669"/>
    <property type="project" value="UniProtKB-KW"/>
</dbReference>
<organism evidence="17 18">
    <name type="scientific">Ficus carica</name>
    <name type="common">Common fig</name>
    <dbReference type="NCBI Taxonomy" id="3494"/>
    <lineage>
        <taxon>Eukaryota</taxon>
        <taxon>Viridiplantae</taxon>
        <taxon>Streptophyta</taxon>
        <taxon>Embryophyta</taxon>
        <taxon>Tracheophyta</taxon>
        <taxon>Spermatophyta</taxon>
        <taxon>Magnoliopsida</taxon>
        <taxon>eudicotyledons</taxon>
        <taxon>Gunneridae</taxon>
        <taxon>Pentapetalae</taxon>
        <taxon>rosids</taxon>
        <taxon>fabids</taxon>
        <taxon>Rosales</taxon>
        <taxon>Moraceae</taxon>
        <taxon>Ficeae</taxon>
        <taxon>Ficus</taxon>
    </lineage>
</organism>
<keyword evidence="8" id="KW-0067">ATP-binding</keyword>
<evidence type="ECO:0000256" key="15">
    <source>
        <dbReference type="SAM" id="SignalP"/>
    </source>
</evidence>
<dbReference type="Gene3D" id="1.10.510.10">
    <property type="entry name" value="Transferase(Phosphotransferase) domain 1"/>
    <property type="match status" value="1"/>
</dbReference>
<name>A0AA88DKL3_FICCA</name>
<feature type="transmembrane region" description="Helical" evidence="14">
    <location>
        <begin position="237"/>
        <end position="262"/>
    </location>
</feature>
<dbReference type="Proteomes" id="UP001187192">
    <property type="component" value="Unassembled WGS sequence"/>
</dbReference>
<keyword evidence="18" id="KW-1185">Reference proteome</keyword>
<dbReference type="InterPro" id="IPR000719">
    <property type="entry name" value="Prot_kinase_dom"/>
</dbReference>
<dbReference type="InterPro" id="IPR021720">
    <property type="entry name" value="Malectin_dom"/>
</dbReference>
<dbReference type="InterPro" id="IPR008271">
    <property type="entry name" value="Ser/Thr_kinase_AS"/>
</dbReference>
<dbReference type="Pfam" id="PF00069">
    <property type="entry name" value="Pkinase"/>
    <property type="match status" value="1"/>
</dbReference>
<accession>A0AA88DKL3</accession>
<dbReference type="InterPro" id="IPR051824">
    <property type="entry name" value="LRR_Rcpt-Like_S/T_Kinase"/>
</dbReference>
<dbReference type="GO" id="GO:0005886">
    <property type="term" value="C:plasma membrane"/>
    <property type="evidence" value="ECO:0007669"/>
    <property type="project" value="TreeGrafter"/>
</dbReference>
<evidence type="ECO:0000256" key="7">
    <source>
        <dbReference type="ARBA" id="ARBA00022741"/>
    </source>
</evidence>